<evidence type="ECO:0000313" key="1">
    <source>
        <dbReference type="EMBL" id="GIX64804.1"/>
    </source>
</evidence>
<organism evidence="1 3">
    <name type="scientific">Babesia caballi</name>
    <dbReference type="NCBI Taxonomy" id="5871"/>
    <lineage>
        <taxon>Eukaryota</taxon>
        <taxon>Sar</taxon>
        <taxon>Alveolata</taxon>
        <taxon>Apicomplexa</taxon>
        <taxon>Aconoidasida</taxon>
        <taxon>Piroplasmida</taxon>
        <taxon>Babesiidae</taxon>
        <taxon>Babesia</taxon>
    </lineage>
</organism>
<dbReference type="EMBL" id="BPLF01000003">
    <property type="protein sequence ID" value="GIX64808.1"/>
    <property type="molecule type" value="Genomic_DNA"/>
</dbReference>
<reference evidence="1 3" key="1">
    <citation type="submission" date="2021-06" db="EMBL/GenBank/DDBJ databases">
        <title>Genome sequence of Babesia caballi.</title>
        <authorList>
            <person name="Yamagishi J."/>
            <person name="Kidaka T."/>
            <person name="Ochi A."/>
        </authorList>
    </citation>
    <scope>NUCLEOTIDE SEQUENCE [LARGE SCALE GENOMIC DNA]</scope>
    <source>
        <strain evidence="1">USDA-D6B2</strain>
    </source>
</reference>
<dbReference type="GeneID" id="94196285"/>
<protein>
    <submittedName>
        <fullName evidence="1">ProP effector</fullName>
    </submittedName>
</protein>
<comment type="caution">
    <text evidence="1">The sequence shown here is derived from an EMBL/GenBank/DDBJ whole genome shotgun (WGS) entry which is preliminary data.</text>
</comment>
<name>A0AAV4LYG5_BABCB</name>
<evidence type="ECO:0000313" key="2">
    <source>
        <dbReference type="EMBL" id="GIX64808.1"/>
    </source>
</evidence>
<dbReference type="AlphaFoldDB" id="A0AAV4LYG5"/>
<dbReference type="RefSeq" id="XP_067716873.1">
    <property type="nucleotide sequence ID" value="XM_067860772.1"/>
</dbReference>
<keyword evidence="3" id="KW-1185">Reference proteome</keyword>
<accession>A0AAV4LYG5</accession>
<proteinExistence type="predicted"/>
<dbReference type="EMBL" id="BPLF01000003">
    <property type="protein sequence ID" value="GIX64804.1"/>
    <property type="molecule type" value="Genomic_DNA"/>
</dbReference>
<sequence>MLPLDIPLCAFADHSSIALTNQVKELLSSVESSDAKIGLEFEQLKNALGTGSDNGLITRLAEGLQQFIGYDGQPGGKIQAEKGIDVSNLPVERLREAVLMFIAPFLGVLKYNHPELKR</sequence>
<evidence type="ECO:0000313" key="3">
    <source>
        <dbReference type="Proteomes" id="UP001497744"/>
    </source>
</evidence>
<gene>
    <name evidence="1" type="ORF">BcabD6B2_42390</name>
    <name evidence="2" type="ORF">BcabD6B2_42430</name>
</gene>
<dbReference type="Proteomes" id="UP001497744">
    <property type="component" value="Unassembled WGS sequence"/>
</dbReference>